<comment type="caution">
    <text evidence="2">The sequence shown here is derived from an EMBL/GenBank/DDBJ whole genome shotgun (WGS) entry which is preliminary data.</text>
</comment>
<reference evidence="2 3" key="1">
    <citation type="journal article" date="2005" name="Science">
        <title>The genome sequence of Trypanosoma cruzi, etiologic agent of Chagas disease.</title>
        <authorList>
            <person name="El-Sayed N.M."/>
            <person name="Myler P.J."/>
            <person name="Bartholomeu D.C."/>
            <person name="Nilsson D."/>
            <person name="Aggarwal G."/>
            <person name="Tran A.N."/>
            <person name="Ghedin E."/>
            <person name="Worthey E.A."/>
            <person name="Delcher A.L."/>
            <person name="Blandin G."/>
            <person name="Westenberger S.J."/>
            <person name="Caler E."/>
            <person name="Cerqueira G.C."/>
            <person name="Branche C."/>
            <person name="Haas B."/>
            <person name="Anupama A."/>
            <person name="Arner E."/>
            <person name="Aslund L."/>
            <person name="Attipoe P."/>
            <person name="Bontempi E."/>
            <person name="Bringaud F."/>
            <person name="Burton P."/>
            <person name="Cadag E."/>
            <person name="Campbell D.A."/>
            <person name="Carrington M."/>
            <person name="Crabtree J."/>
            <person name="Darban H."/>
            <person name="da Silveira J.F."/>
            <person name="de Jong P."/>
            <person name="Edwards K."/>
            <person name="Englund P.T."/>
            <person name="Fazelina G."/>
            <person name="Feldblyum T."/>
            <person name="Ferella M."/>
            <person name="Frasch A.C."/>
            <person name="Gull K."/>
            <person name="Horn D."/>
            <person name="Hou L."/>
            <person name="Huang Y."/>
            <person name="Kindlund E."/>
            <person name="Klingbeil M."/>
            <person name="Kluge S."/>
            <person name="Koo H."/>
            <person name="Lacerda D."/>
            <person name="Levin M.J."/>
            <person name="Lorenzi H."/>
            <person name="Louie T."/>
            <person name="Machado C.R."/>
            <person name="McCulloch R."/>
            <person name="McKenna A."/>
            <person name="Mizuno Y."/>
            <person name="Mottram J.C."/>
            <person name="Nelson S."/>
            <person name="Ochaya S."/>
            <person name="Osoegawa K."/>
            <person name="Pai G."/>
            <person name="Parsons M."/>
            <person name="Pentony M."/>
            <person name="Pettersson U."/>
            <person name="Pop M."/>
            <person name="Ramirez J.L."/>
            <person name="Rinta J."/>
            <person name="Robertson L."/>
            <person name="Salzberg S.L."/>
            <person name="Sanchez D.O."/>
            <person name="Seyler A."/>
            <person name="Sharma R."/>
            <person name="Shetty J."/>
            <person name="Simpson A.J."/>
            <person name="Sisk E."/>
            <person name="Tammi M.T."/>
            <person name="Tarleton R."/>
            <person name="Teixeira S."/>
            <person name="Van Aken S."/>
            <person name="Vogt C."/>
            <person name="Ward P.N."/>
            <person name="Wickstead B."/>
            <person name="Wortman J."/>
            <person name="White O."/>
            <person name="Fraser C.M."/>
            <person name="Stuart K.D."/>
            <person name="Andersson B."/>
        </authorList>
    </citation>
    <scope>NUCLEOTIDE SEQUENCE [LARGE SCALE GENOMIC DNA]</scope>
    <source>
        <strain evidence="2 3">CL Brener</strain>
    </source>
</reference>
<gene>
    <name evidence="2" type="ORF">Tc00.1047053510943.90</name>
</gene>
<keyword evidence="3" id="KW-1185">Reference proteome</keyword>
<organism evidence="2 3">
    <name type="scientific">Trypanosoma cruzi (strain CL Brener)</name>
    <dbReference type="NCBI Taxonomy" id="353153"/>
    <lineage>
        <taxon>Eukaryota</taxon>
        <taxon>Discoba</taxon>
        <taxon>Euglenozoa</taxon>
        <taxon>Kinetoplastea</taxon>
        <taxon>Metakinetoplastina</taxon>
        <taxon>Trypanosomatida</taxon>
        <taxon>Trypanosomatidae</taxon>
        <taxon>Trypanosoma</taxon>
        <taxon>Schizotrypanum</taxon>
    </lineage>
</organism>
<sequence length="169" mass="19683">MTKYICASMYTCTYIFPSFLFRFGVLNKKKKGRERKKRIMRYYPSGKDRDSHISGVRPGGKFGALHDVNKRRDILPEHVFATIRDQVIQEERLRLLDEEARAHVKLLLASGKNGKRMAGGAAGDERRELERVEKVEAIHARHRALLELYSLEKEQWRAELEHRGLSMDT</sequence>
<name>Q4DRT4_TRYCC</name>
<dbReference type="Proteomes" id="UP000002296">
    <property type="component" value="Unassembled WGS sequence"/>
</dbReference>
<dbReference type="PaxDb" id="353153-Q4DRT4"/>
<dbReference type="SMR" id="Q4DRT4"/>
<dbReference type="eggNOG" id="ENOG502S91U">
    <property type="taxonomic scope" value="Eukaryota"/>
</dbReference>
<accession>Q4DRT4</accession>
<evidence type="ECO:0000313" key="3">
    <source>
        <dbReference type="Proteomes" id="UP000002296"/>
    </source>
</evidence>
<evidence type="ECO:0000256" key="1">
    <source>
        <dbReference type="SAM" id="Phobius"/>
    </source>
</evidence>
<dbReference type="RefSeq" id="XP_817082.1">
    <property type="nucleotide sequence ID" value="XM_811989.1"/>
</dbReference>
<dbReference type="EMBL" id="AAHK01000224">
    <property type="protein sequence ID" value="EAN95231.1"/>
    <property type="molecule type" value="Genomic_DNA"/>
</dbReference>
<dbReference type="AlphaFoldDB" id="Q4DRT4"/>
<dbReference type="InParanoid" id="Q4DRT4"/>
<proteinExistence type="predicted"/>
<keyword evidence="1" id="KW-0472">Membrane</keyword>
<keyword evidence="1" id="KW-1133">Transmembrane helix</keyword>
<protein>
    <submittedName>
        <fullName evidence="2">Uncharacterized protein</fullName>
    </submittedName>
</protein>
<evidence type="ECO:0000313" key="2">
    <source>
        <dbReference type="EMBL" id="EAN95231.1"/>
    </source>
</evidence>
<dbReference type="GeneID" id="3549094"/>
<keyword evidence="1" id="KW-0812">Transmembrane</keyword>
<dbReference type="KEGG" id="tcr:510943.90"/>
<feature type="transmembrane region" description="Helical" evidence="1">
    <location>
        <begin position="7"/>
        <end position="26"/>
    </location>
</feature>